<comment type="similarity">
    <text evidence="2 6">Belongs to the drug/metabolite transporter (DMT) superfamily. Plant drug/metabolite exporter (P-DME) (TC 2.A.7.4) family.</text>
</comment>
<dbReference type="Proteomes" id="UP000743370">
    <property type="component" value="Unassembled WGS sequence"/>
</dbReference>
<evidence type="ECO:0000256" key="6">
    <source>
        <dbReference type="RuleBase" id="RU363077"/>
    </source>
</evidence>
<accession>A0A8T0JLI2</accession>
<gene>
    <name evidence="8" type="ORF">HKW66_Vig0241800</name>
</gene>
<protein>
    <recommendedName>
        <fullName evidence="6">WAT1-related protein</fullName>
    </recommendedName>
</protein>
<evidence type="ECO:0000259" key="7">
    <source>
        <dbReference type="Pfam" id="PF00892"/>
    </source>
</evidence>
<dbReference type="InterPro" id="IPR030184">
    <property type="entry name" value="WAT1-related"/>
</dbReference>
<organism evidence="8 9">
    <name type="scientific">Phaseolus angularis</name>
    <name type="common">Azuki bean</name>
    <name type="synonym">Vigna angularis</name>
    <dbReference type="NCBI Taxonomy" id="3914"/>
    <lineage>
        <taxon>Eukaryota</taxon>
        <taxon>Viridiplantae</taxon>
        <taxon>Streptophyta</taxon>
        <taxon>Embryophyta</taxon>
        <taxon>Tracheophyta</taxon>
        <taxon>Spermatophyta</taxon>
        <taxon>Magnoliopsida</taxon>
        <taxon>eudicotyledons</taxon>
        <taxon>Gunneridae</taxon>
        <taxon>Pentapetalae</taxon>
        <taxon>rosids</taxon>
        <taxon>fabids</taxon>
        <taxon>Fabales</taxon>
        <taxon>Fabaceae</taxon>
        <taxon>Papilionoideae</taxon>
        <taxon>50 kb inversion clade</taxon>
        <taxon>NPAAA clade</taxon>
        <taxon>indigoferoid/millettioid clade</taxon>
        <taxon>Phaseoleae</taxon>
        <taxon>Vigna</taxon>
    </lineage>
</organism>
<evidence type="ECO:0000256" key="2">
    <source>
        <dbReference type="ARBA" id="ARBA00007635"/>
    </source>
</evidence>
<evidence type="ECO:0000256" key="4">
    <source>
        <dbReference type="ARBA" id="ARBA00022989"/>
    </source>
</evidence>
<dbReference type="InterPro" id="IPR037185">
    <property type="entry name" value="EmrE-like"/>
</dbReference>
<comment type="subcellular location">
    <subcellularLocation>
        <location evidence="1 6">Membrane</location>
        <topology evidence="1 6">Multi-pass membrane protein</topology>
    </subcellularLocation>
</comment>
<comment type="caution">
    <text evidence="8">The sequence shown here is derived from an EMBL/GenBank/DDBJ whole genome shotgun (WGS) entry which is preliminary data.</text>
</comment>
<feature type="transmembrane region" description="Helical" evidence="6">
    <location>
        <begin position="75"/>
        <end position="97"/>
    </location>
</feature>
<dbReference type="AlphaFoldDB" id="A0A8T0JLI2"/>
<evidence type="ECO:0000313" key="8">
    <source>
        <dbReference type="EMBL" id="KAG2376550.1"/>
    </source>
</evidence>
<sequence>MVSTFHSHVVIFYTEGENTENNITDIEEIEREREQRDKSNAERRRNDGDDYGSVFICGFEHSGESKPVSSGMSNFVFVAYSNLFGFCFLLTATTLRYRNRSPPPLNNSIVFRAFLLGFLGVFIQTLFYIGLGYGSPTLSSATEDLIPAFTFIIAVVFRMEKLDLKLRSSQAKTIGTVVSIAGALTVTLYKGK</sequence>
<keyword evidence="3 6" id="KW-0812">Transmembrane</keyword>
<evidence type="ECO:0000256" key="1">
    <source>
        <dbReference type="ARBA" id="ARBA00004141"/>
    </source>
</evidence>
<dbReference type="PANTHER" id="PTHR31218">
    <property type="entry name" value="WAT1-RELATED PROTEIN"/>
    <property type="match status" value="1"/>
</dbReference>
<keyword evidence="4 6" id="KW-1133">Transmembrane helix</keyword>
<proteinExistence type="inferred from homology"/>
<dbReference type="InterPro" id="IPR000620">
    <property type="entry name" value="EamA_dom"/>
</dbReference>
<name>A0A8T0JLI2_PHAAN</name>
<comment type="caution">
    <text evidence="6">Lacks conserved residue(s) required for the propagation of feature annotation.</text>
</comment>
<dbReference type="GO" id="GO:0022857">
    <property type="term" value="F:transmembrane transporter activity"/>
    <property type="evidence" value="ECO:0007669"/>
    <property type="project" value="InterPro"/>
</dbReference>
<keyword evidence="5 6" id="KW-0472">Membrane</keyword>
<dbReference type="SUPFAM" id="SSF103481">
    <property type="entry name" value="Multidrug resistance efflux transporter EmrE"/>
    <property type="match status" value="1"/>
</dbReference>
<dbReference type="Pfam" id="PF00892">
    <property type="entry name" value="EamA"/>
    <property type="match status" value="1"/>
</dbReference>
<evidence type="ECO:0000256" key="5">
    <source>
        <dbReference type="ARBA" id="ARBA00023136"/>
    </source>
</evidence>
<feature type="transmembrane region" description="Helical" evidence="6">
    <location>
        <begin position="109"/>
        <end position="129"/>
    </location>
</feature>
<dbReference type="GO" id="GO:0016020">
    <property type="term" value="C:membrane"/>
    <property type="evidence" value="ECO:0007669"/>
    <property type="project" value="UniProtKB-SubCell"/>
</dbReference>
<feature type="transmembrane region" description="Helical" evidence="6">
    <location>
        <begin position="141"/>
        <end position="159"/>
    </location>
</feature>
<dbReference type="EMBL" id="JABFOF010000010">
    <property type="protein sequence ID" value="KAG2376550.1"/>
    <property type="molecule type" value="Genomic_DNA"/>
</dbReference>
<reference evidence="8 9" key="1">
    <citation type="submission" date="2020-05" db="EMBL/GenBank/DDBJ databases">
        <title>Vigna angularis (adzuki bean) Var. LongXiaoDou No. 4 denovo assembly.</title>
        <authorList>
            <person name="Xiang H."/>
        </authorList>
    </citation>
    <scope>NUCLEOTIDE SEQUENCE [LARGE SCALE GENOMIC DNA]</scope>
    <source>
        <tissue evidence="8">Leaf</tissue>
    </source>
</reference>
<evidence type="ECO:0000313" key="9">
    <source>
        <dbReference type="Proteomes" id="UP000743370"/>
    </source>
</evidence>
<evidence type="ECO:0000256" key="3">
    <source>
        <dbReference type="ARBA" id="ARBA00022692"/>
    </source>
</evidence>
<feature type="domain" description="EamA" evidence="7">
    <location>
        <begin position="68"/>
        <end position="187"/>
    </location>
</feature>